<dbReference type="Proteomes" id="UP000233551">
    <property type="component" value="Unassembled WGS sequence"/>
</dbReference>
<evidence type="ECO:0000256" key="1">
    <source>
        <dbReference type="SAM" id="MobiDB-lite"/>
    </source>
</evidence>
<gene>
    <name evidence="2" type="ORF">CRG98_042988</name>
</gene>
<name>A0A2I0HY51_PUNGR</name>
<accession>A0A2I0HY51</accession>
<dbReference type="EMBL" id="PGOL01004755">
    <property type="protein sequence ID" value="PKI36621.1"/>
    <property type="molecule type" value="Genomic_DNA"/>
</dbReference>
<feature type="region of interest" description="Disordered" evidence="1">
    <location>
        <begin position="161"/>
        <end position="185"/>
    </location>
</feature>
<sequence length="209" mass="22945">MATPSHVRPSCVPGKVDTPKPRLLRRAHACPDEMKFGCAHSRLDPFLYSEPLTNLASYIGARGMSDKVLASLSCRGMLPSPGVRGKESETWPWESRDSDGWLRVRDPKVGNRCSPWKNGSARELRARHGARSSPLDSLGADLGVHGRKLCTVGQPSDRDHLFTGEGEGCEEPFERDGTTRRSRGKKWHVVGSVRAVRGSRDPTLFTAGT</sequence>
<protein>
    <submittedName>
        <fullName evidence="2">Uncharacterized protein</fullName>
    </submittedName>
</protein>
<evidence type="ECO:0000313" key="2">
    <source>
        <dbReference type="EMBL" id="PKI36621.1"/>
    </source>
</evidence>
<organism evidence="2 3">
    <name type="scientific">Punica granatum</name>
    <name type="common">Pomegranate</name>
    <dbReference type="NCBI Taxonomy" id="22663"/>
    <lineage>
        <taxon>Eukaryota</taxon>
        <taxon>Viridiplantae</taxon>
        <taxon>Streptophyta</taxon>
        <taxon>Embryophyta</taxon>
        <taxon>Tracheophyta</taxon>
        <taxon>Spermatophyta</taxon>
        <taxon>Magnoliopsida</taxon>
        <taxon>eudicotyledons</taxon>
        <taxon>Gunneridae</taxon>
        <taxon>Pentapetalae</taxon>
        <taxon>rosids</taxon>
        <taxon>malvids</taxon>
        <taxon>Myrtales</taxon>
        <taxon>Lythraceae</taxon>
        <taxon>Punica</taxon>
    </lineage>
</organism>
<dbReference type="AlphaFoldDB" id="A0A2I0HY51"/>
<comment type="caution">
    <text evidence="2">The sequence shown here is derived from an EMBL/GenBank/DDBJ whole genome shotgun (WGS) entry which is preliminary data.</text>
</comment>
<proteinExistence type="predicted"/>
<reference evidence="2 3" key="1">
    <citation type="submission" date="2017-11" db="EMBL/GenBank/DDBJ databases">
        <title>De-novo sequencing of pomegranate (Punica granatum L.) genome.</title>
        <authorList>
            <person name="Akparov Z."/>
            <person name="Amiraslanov A."/>
            <person name="Hajiyeva S."/>
            <person name="Abbasov M."/>
            <person name="Kaur K."/>
            <person name="Hamwieh A."/>
            <person name="Solovyev V."/>
            <person name="Salamov A."/>
            <person name="Braich B."/>
            <person name="Kosarev P."/>
            <person name="Mahmoud A."/>
            <person name="Hajiyev E."/>
            <person name="Babayeva S."/>
            <person name="Izzatullayeva V."/>
            <person name="Mammadov A."/>
            <person name="Mammadov A."/>
            <person name="Sharifova S."/>
            <person name="Ojaghi J."/>
            <person name="Eynullazada K."/>
            <person name="Bayramov B."/>
            <person name="Abdulazimova A."/>
            <person name="Shahmuradov I."/>
        </authorList>
    </citation>
    <scope>NUCLEOTIDE SEQUENCE [LARGE SCALE GENOMIC DNA]</scope>
    <source>
        <strain evidence="3">cv. AG2017</strain>
        <tissue evidence="2">Leaf</tissue>
    </source>
</reference>
<evidence type="ECO:0000313" key="3">
    <source>
        <dbReference type="Proteomes" id="UP000233551"/>
    </source>
</evidence>
<keyword evidence="3" id="KW-1185">Reference proteome</keyword>